<feature type="non-terminal residue" evidence="1">
    <location>
        <position position="1"/>
    </location>
</feature>
<protein>
    <submittedName>
        <fullName evidence="1">Uncharacterized protein</fullName>
    </submittedName>
</protein>
<dbReference type="EMBL" id="LXQA010828923">
    <property type="protein sequence ID" value="MCI72978.1"/>
    <property type="molecule type" value="Genomic_DNA"/>
</dbReference>
<dbReference type="Proteomes" id="UP000265520">
    <property type="component" value="Unassembled WGS sequence"/>
</dbReference>
<evidence type="ECO:0000313" key="1">
    <source>
        <dbReference type="EMBL" id="MCI72978.1"/>
    </source>
</evidence>
<dbReference type="AlphaFoldDB" id="A0A392UJA3"/>
<accession>A0A392UJA3</accession>
<proteinExistence type="predicted"/>
<name>A0A392UJA3_9FABA</name>
<organism evidence="1 2">
    <name type="scientific">Trifolium medium</name>
    <dbReference type="NCBI Taxonomy" id="97028"/>
    <lineage>
        <taxon>Eukaryota</taxon>
        <taxon>Viridiplantae</taxon>
        <taxon>Streptophyta</taxon>
        <taxon>Embryophyta</taxon>
        <taxon>Tracheophyta</taxon>
        <taxon>Spermatophyta</taxon>
        <taxon>Magnoliopsida</taxon>
        <taxon>eudicotyledons</taxon>
        <taxon>Gunneridae</taxon>
        <taxon>Pentapetalae</taxon>
        <taxon>rosids</taxon>
        <taxon>fabids</taxon>
        <taxon>Fabales</taxon>
        <taxon>Fabaceae</taxon>
        <taxon>Papilionoideae</taxon>
        <taxon>50 kb inversion clade</taxon>
        <taxon>NPAAA clade</taxon>
        <taxon>Hologalegina</taxon>
        <taxon>IRL clade</taxon>
        <taxon>Trifolieae</taxon>
        <taxon>Trifolium</taxon>
    </lineage>
</organism>
<keyword evidence="2" id="KW-1185">Reference proteome</keyword>
<evidence type="ECO:0000313" key="2">
    <source>
        <dbReference type="Proteomes" id="UP000265520"/>
    </source>
</evidence>
<sequence>EMDLLEIAATTESYSSGSASKTISMRLRSGTGSPTKIRDLLMVRTRWMNSVTVRSPLLRVRNSDLSCLALVVSNVWK</sequence>
<comment type="caution">
    <text evidence="1">The sequence shown here is derived from an EMBL/GenBank/DDBJ whole genome shotgun (WGS) entry which is preliminary data.</text>
</comment>
<reference evidence="1 2" key="1">
    <citation type="journal article" date="2018" name="Front. Plant Sci.">
        <title>Red Clover (Trifolium pratense) and Zigzag Clover (T. medium) - A Picture of Genomic Similarities and Differences.</title>
        <authorList>
            <person name="Dluhosova J."/>
            <person name="Istvanek J."/>
            <person name="Nedelnik J."/>
            <person name="Repkova J."/>
        </authorList>
    </citation>
    <scope>NUCLEOTIDE SEQUENCE [LARGE SCALE GENOMIC DNA]</scope>
    <source>
        <strain evidence="2">cv. 10/8</strain>
        <tissue evidence="1">Leaf</tissue>
    </source>
</reference>